<dbReference type="AlphaFoldDB" id="A0A173VXA8"/>
<evidence type="ECO:0000313" key="1">
    <source>
        <dbReference type="EMBL" id="CUN30578.1"/>
    </source>
</evidence>
<gene>
    <name evidence="1" type="ORF">ERS852429_03597</name>
</gene>
<sequence>MELFILTVKPIENKYARTLIFFAYFCNKQIPYPVFFVKAPTLRRTDEGRSKNIVLTKKSITMKRLLALLAILLISQVGYGQQKMDQLFNAFRGESDVTSVNIGNITMKLASLFTETMGVNGIEILEFDNCAQEVKDRLSTAIRNLRDSDYETMVTANERDSRTKVLVKIKEDMIRELVIFTTGSDNALIRIKGKISPSDLDRVINEHKTGNH</sequence>
<dbReference type="Proteomes" id="UP000095591">
    <property type="component" value="Unassembled WGS sequence"/>
</dbReference>
<proteinExistence type="predicted"/>
<protein>
    <recommendedName>
        <fullName evidence="3">DUF4252 domain-containing protein</fullName>
    </recommendedName>
</protein>
<reference evidence="1 2" key="1">
    <citation type="submission" date="2015-09" db="EMBL/GenBank/DDBJ databases">
        <authorList>
            <consortium name="Pathogen Informatics"/>
        </authorList>
    </citation>
    <scope>NUCLEOTIDE SEQUENCE [LARGE SCALE GENOMIC DNA]</scope>
    <source>
        <strain evidence="1 2">2789STDY5608872</strain>
    </source>
</reference>
<dbReference type="Pfam" id="PF14060">
    <property type="entry name" value="DUF4252"/>
    <property type="match status" value="1"/>
</dbReference>
<evidence type="ECO:0000313" key="2">
    <source>
        <dbReference type="Proteomes" id="UP000095591"/>
    </source>
</evidence>
<accession>A0A173VXA8</accession>
<organism evidence="1 2">
    <name type="scientific">Parabacteroides distasonis</name>
    <dbReference type="NCBI Taxonomy" id="823"/>
    <lineage>
        <taxon>Bacteria</taxon>
        <taxon>Pseudomonadati</taxon>
        <taxon>Bacteroidota</taxon>
        <taxon>Bacteroidia</taxon>
        <taxon>Bacteroidales</taxon>
        <taxon>Tannerellaceae</taxon>
        <taxon>Parabacteroides</taxon>
    </lineage>
</organism>
<name>A0A173VXA8_PARDI</name>
<dbReference type="EMBL" id="CYXP01000009">
    <property type="protein sequence ID" value="CUN30578.1"/>
    <property type="molecule type" value="Genomic_DNA"/>
</dbReference>
<evidence type="ECO:0008006" key="3">
    <source>
        <dbReference type="Google" id="ProtNLM"/>
    </source>
</evidence>
<dbReference type="InterPro" id="IPR025348">
    <property type="entry name" value="DUF4252"/>
</dbReference>